<feature type="compositionally biased region" description="Basic residues" evidence="1">
    <location>
        <begin position="15"/>
        <end position="30"/>
    </location>
</feature>
<dbReference type="Proteomes" id="UP001196413">
    <property type="component" value="Unassembled WGS sequence"/>
</dbReference>
<evidence type="ECO:0000256" key="1">
    <source>
        <dbReference type="SAM" id="MobiDB-lite"/>
    </source>
</evidence>
<reference evidence="2" key="1">
    <citation type="submission" date="2021-06" db="EMBL/GenBank/DDBJ databases">
        <title>Parelaphostrongylus tenuis whole genome reference sequence.</title>
        <authorList>
            <person name="Garwood T.J."/>
            <person name="Larsen P.A."/>
            <person name="Fountain-Jones N.M."/>
            <person name="Garbe J.R."/>
            <person name="Macchietto M.G."/>
            <person name="Kania S.A."/>
            <person name="Gerhold R.W."/>
            <person name="Richards J.E."/>
            <person name="Wolf T.M."/>
        </authorList>
    </citation>
    <scope>NUCLEOTIDE SEQUENCE</scope>
    <source>
        <strain evidence="2">MNPRO001-30</strain>
        <tissue evidence="2">Meninges</tissue>
    </source>
</reference>
<organism evidence="2 3">
    <name type="scientific">Parelaphostrongylus tenuis</name>
    <name type="common">Meningeal worm</name>
    <dbReference type="NCBI Taxonomy" id="148309"/>
    <lineage>
        <taxon>Eukaryota</taxon>
        <taxon>Metazoa</taxon>
        <taxon>Ecdysozoa</taxon>
        <taxon>Nematoda</taxon>
        <taxon>Chromadorea</taxon>
        <taxon>Rhabditida</taxon>
        <taxon>Rhabditina</taxon>
        <taxon>Rhabditomorpha</taxon>
        <taxon>Strongyloidea</taxon>
        <taxon>Metastrongylidae</taxon>
        <taxon>Parelaphostrongylus</taxon>
    </lineage>
</organism>
<sequence>MIRQFIPHDLTQAQKNKRKKIGQGHPCRHRRSSFSNRFVIIHENESSSGASVAQVNACHQVTRNTYTETKWTRAKSNVDYLLGPMWADSLGLVASRSDYQL</sequence>
<gene>
    <name evidence="2" type="ORF">KIN20_005065</name>
</gene>
<name>A0AAD5LZH7_PARTN</name>
<evidence type="ECO:0000313" key="2">
    <source>
        <dbReference type="EMBL" id="KAJ1349487.1"/>
    </source>
</evidence>
<dbReference type="AlphaFoldDB" id="A0AAD5LZH7"/>
<feature type="region of interest" description="Disordered" evidence="1">
    <location>
        <begin position="1"/>
        <end position="30"/>
    </location>
</feature>
<dbReference type="EMBL" id="JAHQIW010000672">
    <property type="protein sequence ID" value="KAJ1349487.1"/>
    <property type="molecule type" value="Genomic_DNA"/>
</dbReference>
<accession>A0AAD5LZH7</accession>
<protein>
    <submittedName>
        <fullName evidence="2">Uncharacterized protein</fullName>
    </submittedName>
</protein>
<comment type="caution">
    <text evidence="2">The sequence shown here is derived from an EMBL/GenBank/DDBJ whole genome shotgun (WGS) entry which is preliminary data.</text>
</comment>
<proteinExistence type="predicted"/>
<evidence type="ECO:0000313" key="3">
    <source>
        <dbReference type="Proteomes" id="UP001196413"/>
    </source>
</evidence>
<keyword evidence="3" id="KW-1185">Reference proteome</keyword>